<dbReference type="EMBL" id="CP000927">
    <property type="protein sequence ID" value="ABZ73100.1"/>
    <property type="molecule type" value="Genomic_DNA"/>
</dbReference>
<dbReference type="Gene3D" id="3.30.300.30">
    <property type="match status" value="1"/>
</dbReference>
<dbReference type="FunFam" id="3.30.300.30:FF:000008">
    <property type="entry name" value="2,3-dihydroxybenzoate-AMP ligase"/>
    <property type="match status" value="1"/>
</dbReference>
<sequence length="530" mass="57564">MSAAAVDFDRMTTLGDVARYHRQVRPEATALVFEGRATSFADFDRNTDRVAAALLAEGLTKGDRIAYVGKNSDHYFELLFGAAKAGVVLAPIGWRLAPREIAYILGDAEARMVFVGPEMIAHVRDVAELILDQPTLVAMEPNDYGHPEFMPWRDAAPEDGKPAHVTSADIAVQLYTSGTTGRPKGAMLTHANILGPRRLAAAADMAWNRWGPDDVSLVAMPVAHIGGTGWGVVGLVNGAKGVVAREFDPTKVLDFIERDRVSKMFMVPAALQIVVRLPRARQVDYSRLTHILYGAAPIPLDLLRECLEVFGCGFVQQYGMTETTGTVVYLPPEDHDPAGNPRMRSAGLPMPGVELRILGEDGRVLPPGEVGEVAVRSPANMAGYWKLPEATADTIDSDSWLRTGDAGYIDADGYLFIHDRVKDMIISGGENIYPAEVESAVYGHPHVAEVAVIGVPDDTWGEAVKAVVALKPGAPRDPADIIAFSRTRIAGFKAPKTIDFVEALPRNASGKILRRELREPYWAGKTRRVN</sequence>
<dbReference type="AlphaFoldDB" id="B0SW56"/>
<keyword evidence="2 8" id="KW-0436">Ligase</keyword>
<dbReference type="GO" id="GO:0031956">
    <property type="term" value="F:medium-chain fatty acid-CoA ligase activity"/>
    <property type="evidence" value="ECO:0007669"/>
    <property type="project" value="TreeGrafter"/>
</dbReference>
<protein>
    <recommendedName>
        <fullName evidence="5">3-methylmercaptopropionyl-CoA ligase</fullName>
        <ecNumber evidence="4">6.2.1.44</ecNumber>
    </recommendedName>
</protein>
<dbReference type="KEGG" id="cak:Caul_3975"/>
<dbReference type="SUPFAM" id="SSF56801">
    <property type="entry name" value="Acetyl-CoA synthetase-like"/>
    <property type="match status" value="1"/>
</dbReference>
<name>B0SW56_CAUSK</name>
<comment type="catalytic activity">
    <reaction evidence="3">
        <text>3-(methylsulfanyl)propanoate + ATP + CoA = 3-(methylsulfanyl)propanoyl-CoA + AMP + diphosphate</text>
        <dbReference type="Rhea" id="RHEA:43052"/>
        <dbReference type="ChEBI" id="CHEBI:30616"/>
        <dbReference type="ChEBI" id="CHEBI:33019"/>
        <dbReference type="ChEBI" id="CHEBI:49016"/>
        <dbReference type="ChEBI" id="CHEBI:57287"/>
        <dbReference type="ChEBI" id="CHEBI:82815"/>
        <dbReference type="ChEBI" id="CHEBI:456215"/>
        <dbReference type="EC" id="6.2.1.44"/>
    </reaction>
    <physiologicalReaction direction="left-to-right" evidence="3">
        <dbReference type="Rhea" id="RHEA:43053"/>
    </physiologicalReaction>
</comment>
<evidence type="ECO:0000259" key="6">
    <source>
        <dbReference type="Pfam" id="PF00501"/>
    </source>
</evidence>
<organism evidence="8">
    <name type="scientific">Caulobacter sp. (strain K31)</name>
    <dbReference type="NCBI Taxonomy" id="366602"/>
    <lineage>
        <taxon>Bacteria</taxon>
        <taxon>Pseudomonadati</taxon>
        <taxon>Pseudomonadota</taxon>
        <taxon>Alphaproteobacteria</taxon>
        <taxon>Caulobacterales</taxon>
        <taxon>Caulobacteraceae</taxon>
        <taxon>Caulobacter</taxon>
    </lineage>
</organism>
<dbReference type="OrthoDB" id="9803968at2"/>
<evidence type="ECO:0000256" key="3">
    <source>
        <dbReference type="ARBA" id="ARBA00051915"/>
    </source>
</evidence>
<comment type="similarity">
    <text evidence="1">Belongs to the ATP-dependent AMP-binding enzyme family.</text>
</comment>
<dbReference type="EC" id="6.2.1.44" evidence="4"/>
<dbReference type="GO" id="GO:0006631">
    <property type="term" value="P:fatty acid metabolic process"/>
    <property type="evidence" value="ECO:0007669"/>
    <property type="project" value="TreeGrafter"/>
</dbReference>
<feature type="domain" description="AMP-binding enzyme C-terminal" evidence="7">
    <location>
        <begin position="436"/>
        <end position="511"/>
    </location>
</feature>
<dbReference type="HOGENOM" id="CLU_000022_59_7_5"/>
<dbReference type="CDD" id="cd17631">
    <property type="entry name" value="FACL_FadD13-like"/>
    <property type="match status" value="1"/>
</dbReference>
<proteinExistence type="inferred from homology"/>
<dbReference type="NCBIfam" id="NF004837">
    <property type="entry name" value="PRK06187.1"/>
    <property type="match status" value="1"/>
</dbReference>
<evidence type="ECO:0000313" key="8">
    <source>
        <dbReference type="EMBL" id="ABZ73100.1"/>
    </source>
</evidence>
<accession>B0SW56</accession>
<gene>
    <name evidence="8" type="ordered locus">Caul_3975</name>
</gene>
<dbReference type="InterPro" id="IPR000873">
    <property type="entry name" value="AMP-dep_synth/lig_dom"/>
</dbReference>
<reference evidence="8" key="1">
    <citation type="submission" date="2008-01" db="EMBL/GenBank/DDBJ databases">
        <title>Complete sequence of chromosome of Caulobacter sp. K31.</title>
        <authorList>
            <consortium name="US DOE Joint Genome Institute"/>
            <person name="Copeland A."/>
            <person name="Lucas S."/>
            <person name="Lapidus A."/>
            <person name="Barry K."/>
            <person name="Glavina del Rio T."/>
            <person name="Dalin E."/>
            <person name="Tice H."/>
            <person name="Pitluck S."/>
            <person name="Bruce D."/>
            <person name="Goodwin L."/>
            <person name="Thompson L.S."/>
            <person name="Brettin T."/>
            <person name="Detter J.C."/>
            <person name="Han C."/>
            <person name="Schmutz J."/>
            <person name="Larimer F."/>
            <person name="Land M."/>
            <person name="Hauser L."/>
            <person name="Kyrpides N."/>
            <person name="Kim E."/>
            <person name="Stephens C."/>
            <person name="Richardson P."/>
        </authorList>
    </citation>
    <scope>NUCLEOTIDE SEQUENCE [LARGE SCALE GENOMIC DNA]</scope>
    <source>
        <strain evidence="8">K31</strain>
    </source>
</reference>
<dbReference type="Gene3D" id="3.40.50.12780">
    <property type="entry name" value="N-terminal domain of ligase-like"/>
    <property type="match status" value="1"/>
</dbReference>
<evidence type="ECO:0000256" key="1">
    <source>
        <dbReference type="ARBA" id="ARBA00006432"/>
    </source>
</evidence>
<dbReference type="STRING" id="366602.Caul_3975"/>
<dbReference type="PANTHER" id="PTHR43201">
    <property type="entry name" value="ACYL-COA SYNTHETASE"/>
    <property type="match status" value="1"/>
</dbReference>
<dbReference type="Pfam" id="PF13193">
    <property type="entry name" value="AMP-binding_C"/>
    <property type="match status" value="1"/>
</dbReference>
<dbReference type="InterPro" id="IPR042099">
    <property type="entry name" value="ANL_N_sf"/>
</dbReference>
<evidence type="ECO:0000259" key="7">
    <source>
        <dbReference type="Pfam" id="PF13193"/>
    </source>
</evidence>
<dbReference type="PANTHER" id="PTHR43201:SF5">
    <property type="entry name" value="MEDIUM-CHAIN ACYL-COA LIGASE ACSF2, MITOCHONDRIAL"/>
    <property type="match status" value="1"/>
</dbReference>
<dbReference type="InterPro" id="IPR025110">
    <property type="entry name" value="AMP-bd_C"/>
</dbReference>
<dbReference type="InterPro" id="IPR045851">
    <property type="entry name" value="AMP-bd_C_sf"/>
</dbReference>
<evidence type="ECO:0000256" key="4">
    <source>
        <dbReference type="ARBA" id="ARBA00066616"/>
    </source>
</evidence>
<evidence type="ECO:0000256" key="2">
    <source>
        <dbReference type="ARBA" id="ARBA00022598"/>
    </source>
</evidence>
<evidence type="ECO:0000256" key="5">
    <source>
        <dbReference type="ARBA" id="ARBA00067668"/>
    </source>
</evidence>
<dbReference type="Pfam" id="PF00501">
    <property type="entry name" value="AMP-binding"/>
    <property type="match status" value="1"/>
</dbReference>
<dbReference type="eggNOG" id="COG0318">
    <property type="taxonomic scope" value="Bacteria"/>
</dbReference>
<feature type="domain" description="AMP-dependent synthetase/ligase" evidence="6">
    <location>
        <begin position="23"/>
        <end position="385"/>
    </location>
</feature>